<feature type="transmembrane region" description="Helical" evidence="2">
    <location>
        <begin position="1226"/>
        <end position="1244"/>
    </location>
</feature>
<dbReference type="RefSeq" id="XP_001455057.1">
    <property type="nucleotide sequence ID" value="XM_001455020.1"/>
</dbReference>
<evidence type="ECO:0000256" key="2">
    <source>
        <dbReference type="SAM" id="Phobius"/>
    </source>
</evidence>
<sequence length="1609" mass="190815">MKRLTNQCRSFHYLLNFDENYLSWQIQGLTYFLYLTQFFNLSGEFKPQSDIITIYSLIRGTFIFNIMDEKYFTIIQILFLIFNVILIISLCANIILNYIQNSKKWKLLIIIINLVINVYPNVFFIPIIWLNIKLCFTQSALLFAIALINLLISMFLTILVVFFQRGDALHQYEDVNNNIILIRILVKLAEFITIYLSFLDDTLTFIFQLFVFLSNISLNAFKFTDQSDGRVRQNLLFLILSITLLAKLTLMDYLIISTVILYFYSQLLNIKTQKVLIQGDSILLCQLAGKIYKNCLVDKQARIQLQIFKNNHKCVKCKAFYDIIECILKRKARNERHKLIYANFVQKKWPLRALVELHKEQNEDFYYQSAVLTFQKLNISKIEIASYISTSYQSQKVCQLVIDQLQKVMENLIKFWNQTVMNQFDLMQFYQASRNQGLQIKQMKLLFEKIYNLNSHTLWCSSQLDVMSLRLQQVYYCVVNVDLFKAQQMEEKINEVFRFEKYQQFLTIDSNQLVMNRSLLIRTSLIYNVNKLIKPNYEQMSKFLETSIEDISLIKSSLDLMPSYLATIHDQLTETFIYKGQSNLSQQGQSTFCLNPKGYIVPCYIHILPIQAENDYFINAILTKEQNYNESIIFGMNGKLFGMTQNYFEFTLQSLIFDNFSKRITINEIIEKGALIQYYIDNIIDQIYNLKQNIERHQNYTLNELTSYWQYPENHFNCVVGANQIIMRQQYSSNHALSFSNFISQKTYLQTSKPSTVQISEFDESLQHSKDLNFEGCEWQILNNNYNNSIRQMLDQLGESQKTNRGRIQIMYSLSFRKIQIGKRTLGYFLLEIKDCKQDYTQKHTLDQFTSYKTRKSKSRSRSSKVDKSSCEFPVDEIEIINSERPQSNKEIENQIKHIKLNNHLLYLNKIEHERQTLLNNYLSSISVSKQKMQSYDFENTSRLLKLQTDRQPKKQLLTTRIELQSINIQQDDDDVMQAVEQEFQEIIFERKGINQQEQEEDHNNQKNRVKQNKDSNQKQKTKTQFQLATNKTFKKQINILKDAFLYLDHISKSNFTLSCLKKFTYFSFCVILLLIINIGLESNEVQQHVSSNDRFIQNTLTKVEFHKLLAIKLNLHDVVKLSQQSIINQNQYIIQMAQTQAESIYIQNIQNQEYLILNHYSKDESIDLEQFHIILEQFNNQMRQAYYNSTHFTFNFTNNTHYIFSYFYRTITQEVDNYMDQQSDLIQTLVFTLLSFCFIVYQIKFLYAKQQAVIQILRLIQQTNIIKIQNHIARLSIIKETFETKFEQNSLYDTNSKNWKLTSYVAIVQEELHIERQQNKKIHELEGNLNHRYIFPNFIIVTVLCLFILTGSLLQQNYYKDKFLEIEKSFLKLNLVLDSGLLYGTLIKTNTILDISDQLANMVITQFNDSMNLLIKISNDIILNLEYLQEDSILDLLISDYCLNYKDKIKYCYDNQYPYKEMHSLIDRGMMSLINNIEKVKLTEFLFELANDQFENNEDELISFVQSQTFINTFLAYFSETTNVFSDQLGELYNFQNEYYSKYVLVILFYEIAVGISVGLMYLLYGYLTQLYHKIDFQYIILFLRTMPYEQIQQKNFLHQMKSILQEQ</sequence>
<proteinExistence type="predicted"/>
<dbReference type="InterPro" id="IPR052994">
    <property type="entry name" value="Tiny_macrocysts_regulators"/>
</dbReference>
<reference evidence="3 4" key="1">
    <citation type="journal article" date="2006" name="Nature">
        <title>Global trends of whole-genome duplications revealed by the ciliate Paramecium tetraurelia.</title>
        <authorList>
            <consortium name="Genoscope"/>
            <person name="Aury J.-M."/>
            <person name="Jaillon O."/>
            <person name="Duret L."/>
            <person name="Noel B."/>
            <person name="Jubin C."/>
            <person name="Porcel B.M."/>
            <person name="Segurens B."/>
            <person name="Daubin V."/>
            <person name="Anthouard V."/>
            <person name="Aiach N."/>
            <person name="Arnaiz O."/>
            <person name="Billaut A."/>
            <person name="Beisson J."/>
            <person name="Blanc I."/>
            <person name="Bouhouche K."/>
            <person name="Camara F."/>
            <person name="Duharcourt S."/>
            <person name="Guigo R."/>
            <person name="Gogendeau D."/>
            <person name="Katinka M."/>
            <person name="Keller A.-M."/>
            <person name="Kissmehl R."/>
            <person name="Klotz C."/>
            <person name="Koll F."/>
            <person name="Le Moue A."/>
            <person name="Lepere C."/>
            <person name="Malinsky S."/>
            <person name="Nowacki M."/>
            <person name="Nowak J.K."/>
            <person name="Plattner H."/>
            <person name="Poulain J."/>
            <person name="Ruiz F."/>
            <person name="Serrano V."/>
            <person name="Zagulski M."/>
            <person name="Dessen P."/>
            <person name="Betermier M."/>
            <person name="Weissenbach J."/>
            <person name="Scarpelli C."/>
            <person name="Schachter V."/>
            <person name="Sperling L."/>
            <person name="Meyer E."/>
            <person name="Cohen J."/>
            <person name="Wincker P."/>
        </authorList>
    </citation>
    <scope>NUCLEOTIDE SEQUENCE [LARGE SCALE GENOMIC DNA]</scope>
    <source>
        <strain evidence="3 4">Stock d4-2</strain>
    </source>
</reference>
<feature type="transmembrane region" description="Helical" evidence="2">
    <location>
        <begin position="175"/>
        <end position="199"/>
    </location>
</feature>
<organism evidence="3 4">
    <name type="scientific">Paramecium tetraurelia</name>
    <dbReference type="NCBI Taxonomy" id="5888"/>
    <lineage>
        <taxon>Eukaryota</taxon>
        <taxon>Sar</taxon>
        <taxon>Alveolata</taxon>
        <taxon>Ciliophora</taxon>
        <taxon>Intramacronucleata</taxon>
        <taxon>Oligohymenophorea</taxon>
        <taxon>Peniculida</taxon>
        <taxon>Parameciidae</taxon>
        <taxon>Paramecium</taxon>
    </lineage>
</organism>
<keyword evidence="2" id="KW-1133">Transmembrane helix</keyword>
<accession>A0DX93</accession>
<feature type="transmembrane region" description="Helical" evidence="2">
    <location>
        <begin position="205"/>
        <end position="223"/>
    </location>
</feature>
<gene>
    <name evidence="3" type="ORF">GSPATT00021292001</name>
</gene>
<dbReference type="PANTHER" id="PTHR31600">
    <property type="entry name" value="TINY MACROCYSTS PROTEIN B-RELATED"/>
    <property type="match status" value="1"/>
</dbReference>
<dbReference type="GeneID" id="5040842"/>
<keyword evidence="2" id="KW-0472">Membrane</keyword>
<keyword evidence="2" id="KW-0812">Transmembrane</keyword>
<protein>
    <recommendedName>
        <fullName evidence="5">Transmembrane protein</fullName>
    </recommendedName>
</protein>
<keyword evidence="4" id="KW-1185">Reference proteome</keyword>
<feature type="region of interest" description="Disordered" evidence="1">
    <location>
        <begin position="995"/>
        <end position="1023"/>
    </location>
</feature>
<dbReference type="EMBL" id="CT868629">
    <property type="protein sequence ID" value="CAK87660.1"/>
    <property type="molecule type" value="Genomic_DNA"/>
</dbReference>
<dbReference type="PANTHER" id="PTHR31600:SF2">
    <property type="entry name" value="GAMETE ENRICHED GENE 10 PROTEIN-RELATED"/>
    <property type="match status" value="1"/>
</dbReference>
<feature type="transmembrane region" description="Helical" evidence="2">
    <location>
        <begin position="71"/>
        <end position="95"/>
    </location>
</feature>
<evidence type="ECO:0008006" key="5">
    <source>
        <dbReference type="Google" id="ProtNLM"/>
    </source>
</evidence>
<evidence type="ECO:0000256" key="1">
    <source>
        <dbReference type="SAM" id="MobiDB-lite"/>
    </source>
</evidence>
<feature type="transmembrane region" description="Helical" evidence="2">
    <location>
        <begin position="1064"/>
        <end position="1081"/>
    </location>
</feature>
<dbReference type="OMA" id="INSERPQ"/>
<feature type="transmembrane region" description="Helical" evidence="2">
    <location>
        <begin position="1334"/>
        <end position="1355"/>
    </location>
</feature>
<feature type="transmembrane region" description="Helical" evidence="2">
    <location>
        <begin position="1544"/>
        <end position="1566"/>
    </location>
</feature>
<dbReference type="OrthoDB" id="302428at2759"/>
<feature type="transmembrane region" description="Helical" evidence="2">
    <location>
        <begin position="141"/>
        <end position="163"/>
    </location>
</feature>
<evidence type="ECO:0000313" key="4">
    <source>
        <dbReference type="Proteomes" id="UP000000600"/>
    </source>
</evidence>
<name>A0DX93_PARTE</name>
<feature type="transmembrane region" description="Helical" evidence="2">
    <location>
        <begin position="235"/>
        <end position="264"/>
    </location>
</feature>
<evidence type="ECO:0000313" key="3">
    <source>
        <dbReference type="EMBL" id="CAK87660.1"/>
    </source>
</evidence>
<dbReference type="KEGG" id="ptm:GSPATT00021292001"/>
<feature type="transmembrane region" description="Helical" evidence="2">
    <location>
        <begin position="21"/>
        <end position="39"/>
    </location>
</feature>
<dbReference type="Proteomes" id="UP000000600">
    <property type="component" value="Unassembled WGS sequence"/>
</dbReference>
<feature type="transmembrane region" description="Helical" evidence="2">
    <location>
        <begin position="107"/>
        <end position="129"/>
    </location>
</feature>
<dbReference type="HOGENOM" id="CLU_003451_0_0_1"/>
<dbReference type="InParanoid" id="A0DX93"/>